<comment type="caution">
    <text evidence="1">The sequence shown here is derived from an EMBL/GenBank/DDBJ whole genome shotgun (WGS) entry which is preliminary data.</text>
</comment>
<sequence>MDMNERTYTKIANKLAKTHLQGLLDSKRAPRDYRMHMEELGKLLAESLVANLNKSEKCLVISTAEDADFLQAGVKNVLEVNGIKTKLAVFWNNHYQLPSQDSVAPIVHKFIEPGFEDSEDVIIVKSVMSGSCVVRTNLIAMLSQIKKAKRIFIVSPVIHKNSENSLCKEFPLDISSKFNFVYFAKDAQKDKQSGEVIPGIGGQVYELLGLEKQPVLTGYIPNVVQQLAF</sequence>
<dbReference type="Gene3D" id="3.40.50.2020">
    <property type="match status" value="1"/>
</dbReference>
<dbReference type="RefSeq" id="WP_004914546.1">
    <property type="nucleotide sequence ID" value="NZ_ASYZ01000104.1"/>
</dbReference>
<evidence type="ECO:0000313" key="1">
    <source>
        <dbReference type="EMBL" id="EPR84779.1"/>
    </source>
</evidence>
<dbReference type="InterPro" id="IPR029057">
    <property type="entry name" value="PRTase-like"/>
</dbReference>
<dbReference type="Proteomes" id="UP000018420">
    <property type="component" value="Unassembled WGS sequence"/>
</dbReference>
<organism evidence="1 2">
    <name type="scientific">Acinetobacter junii CIP 107470 = MTCC 11364</name>
    <dbReference type="NCBI Taxonomy" id="1217666"/>
    <lineage>
        <taxon>Bacteria</taxon>
        <taxon>Pseudomonadati</taxon>
        <taxon>Pseudomonadota</taxon>
        <taxon>Gammaproteobacteria</taxon>
        <taxon>Moraxellales</taxon>
        <taxon>Moraxellaceae</taxon>
        <taxon>Acinetobacter</taxon>
    </lineage>
</organism>
<dbReference type="PATRIC" id="fig|1330047.3.peg.2022"/>
<reference evidence="1 2" key="1">
    <citation type="submission" date="2013-05" db="EMBL/GenBank/DDBJ databases">
        <title>Genome assembly of Acinetobacter junii MTCC 11364.</title>
        <authorList>
            <person name="Khatri I."/>
            <person name="Singh N.K."/>
            <person name="Subramanian S."/>
            <person name="Mayilraj S."/>
        </authorList>
    </citation>
    <scope>NUCLEOTIDE SEQUENCE [LARGE SCALE GENOMIC DNA]</scope>
    <source>
        <strain evidence="1 2">MTCC 11364</strain>
    </source>
</reference>
<dbReference type="AlphaFoldDB" id="S7Y0P4"/>
<name>S7Y0P4_ACIJU</name>
<evidence type="ECO:0000313" key="2">
    <source>
        <dbReference type="Proteomes" id="UP000018420"/>
    </source>
</evidence>
<proteinExistence type="predicted"/>
<protein>
    <submittedName>
        <fullName evidence="1">Uncharacterized protein</fullName>
    </submittedName>
</protein>
<gene>
    <name evidence="1" type="ORF">L292_0140</name>
</gene>
<dbReference type="EMBL" id="ASYZ01000104">
    <property type="protein sequence ID" value="EPR84779.1"/>
    <property type="molecule type" value="Genomic_DNA"/>
</dbReference>
<accession>S7Y0P4</accession>